<dbReference type="GO" id="GO:0043683">
    <property type="term" value="P:type IV pilus assembly"/>
    <property type="evidence" value="ECO:0007669"/>
    <property type="project" value="InterPro"/>
</dbReference>
<accession>A0A6M0K4P3</accession>
<evidence type="ECO:0008006" key="4">
    <source>
        <dbReference type="Google" id="ProtNLM"/>
    </source>
</evidence>
<dbReference type="EMBL" id="JAAIJQ010000107">
    <property type="protein sequence ID" value="NEV64732.1"/>
    <property type="molecule type" value="Genomic_DNA"/>
</dbReference>
<dbReference type="PROSITE" id="PS00409">
    <property type="entry name" value="PROKAR_NTER_METHYL"/>
    <property type="match status" value="1"/>
</dbReference>
<keyword evidence="1" id="KW-0812">Transmembrane</keyword>
<evidence type="ECO:0000313" key="2">
    <source>
        <dbReference type="EMBL" id="NEV64732.1"/>
    </source>
</evidence>
<feature type="transmembrane region" description="Helical" evidence="1">
    <location>
        <begin position="20"/>
        <end position="42"/>
    </location>
</feature>
<sequence>MTPRTKGTHADRLEQRGISLVEIMVALLIGMLLIAAVVQLFVANKQTFRATESLSRLQENARFALEVMRQDIRETAYTGCPASSSRTNLLQNNASVWWEDFGDSTIRGYDGNTSFPGQSFGTGVGERIAGTDAVALLKTGGDRYRVVSHAAGSAAMTLDRAPDLEAGSIVVVCDAKRISILQLTGVSGSTIAFAASGSTPGNTGALTHDYGQDAEVAEYRPTAYYVGAAATGGSGRALYRYRLDISGAAATPVAEELIDEVDDLQLHYGLDVDADNLVDAYQDASGVTDWTDVVSARVNLLFRSTEKSVATADHQIVFPNADTGYASSTGSLFTPGSGDRDRYLSVSETVTLRNRLP</sequence>
<dbReference type="Proteomes" id="UP000483379">
    <property type="component" value="Unassembled WGS sequence"/>
</dbReference>
<dbReference type="AlphaFoldDB" id="A0A6M0K4P3"/>
<dbReference type="Pfam" id="PF07963">
    <property type="entry name" value="N_methyl"/>
    <property type="match status" value="1"/>
</dbReference>
<keyword evidence="3" id="KW-1185">Reference proteome</keyword>
<proteinExistence type="predicted"/>
<keyword evidence="1" id="KW-1133">Transmembrane helix</keyword>
<gene>
    <name evidence="2" type="ORF">G3446_23155</name>
</gene>
<dbReference type="InterPro" id="IPR045584">
    <property type="entry name" value="Pilin-like"/>
</dbReference>
<dbReference type="SUPFAM" id="SSF54523">
    <property type="entry name" value="Pili subunits"/>
    <property type="match status" value="1"/>
</dbReference>
<dbReference type="Pfam" id="PF16074">
    <property type="entry name" value="PilW"/>
    <property type="match status" value="1"/>
</dbReference>
<name>A0A6M0K4P3_9GAMM</name>
<protein>
    <recommendedName>
        <fullName evidence="4">Prepilin-type N-terminal cleavage/methylation domain-containing protein</fullName>
    </recommendedName>
</protein>
<dbReference type="InterPro" id="IPR032092">
    <property type="entry name" value="PilW"/>
</dbReference>
<keyword evidence="1" id="KW-0472">Membrane</keyword>
<organism evidence="2 3">
    <name type="scientific">Thiorhodococcus minor</name>
    <dbReference type="NCBI Taxonomy" id="57489"/>
    <lineage>
        <taxon>Bacteria</taxon>
        <taxon>Pseudomonadati</taxon>
        <taxon>Pseudomonadota</taxon>
        <taxon>Gammaproteobacteria</taxon>
        <taxon>Chromatiales</taxon>
        <taxon>Chromatiaceae</taxon>
        <taxon>Thiorhodococcus</taxon>
    </lineage>
</organism>
<dbReference type="RefSeq" id="WP_164455763.1">
    <property type="nucleotide sequence ID" value="NZ_JAAIJQ010000107.1"/>
</dbReference>
<reference evidence="2 3" key="1">
    <citation type="submission" date="2020-02" db="EMBL/GenBank/DDBJ databases">
        <title>Genome sequences of Thiorhodococcus mannitoliphagus and Thiorhodococcus minor, purple sulfur photosynthetic bacteria in the gammaproteobacterial family, Chromatiaceae.</title>
        <authorList>
            <person name="Aviles F.A."/>
            <person name="Meyer T.E."/>
            <person name="Kyndt J.A."/>
        </authorList>
    </citation>
    <scope>NUCLEOTIDE SEQUENCE [LARGE SCALE GENOMIC DNA]</scope>
    <source>
        <strain evidence="2 3">DSM 11518</strain>
    </source>
</reference>
<evidence type="ECO:0000313" key="3">
    <source>
        <dbReference type="Proteomes" id="UP000483379"/>
    </source>
</evidence>
<comment type="caution">
    <text evidence="2">The sequence shown here is derived from an EMBL/GenBank/DDBJ whole genome shotgun (WGS) entry which is preliminary data.</text>
</comment>
<evidence type="ECO:0000256" key="1">
    <source>
        <dbReference type="SAM" id="Phobius"/>
    </source>
</evidence>
<dbReference type="InterPro" id="IPR012902">
    <property type="entry name" value="N_methyl_site"/>
</dbReference>